<dbReference type="Proteomes" id="UP000541610">
    <property type="component" value="Unassembled WGS sequence"/>
</dbReference>
<sequence>MASVDDLLKSVEKTQKDVQSVKGQVQSVADKLKAIKVQVDQRKVAAGGAGGTAAINAVFVQKELDRARGIISKFMAMIQPPADGEGSGPQDEAVAAAQATIDMLAKRKNATDDLSRPLFERLGGDTALEACIGLVYAKALQDPRTRAYFEKNQRKIDSIKKKMHQFLSGQFGGASKYDLDDLKMMHYQMNITDFQFDVMSELFHHTFEAVGAHPNAVKDAMRAIGQVRKAITTGCTVRMELARRSIEKGKDGLYRRLGEAEGIKTFMDRVYELVVNDHRLKTYFADKDVEKVKNSQLVWITEALGGPKTWQGKDLKEVHRDLGVNDYLFDCFIMNCQKALNGLGVEEDVMDEVVYWSHWSQLGMEYYAGLVDSALRPKVVSGKTVLERLGGEMNLEAVIETIVKYFFSKDTSKMTHIKSKMVQLLTGMLGGPQLYPVNNLRPAHYGLNITDYQFDAVLENFQVAANIMEVEPAVMNDMVEVVRFTRSPITCGCTVRLEIARKKTESQGTEGLISILGGQEGVVSWVAKVYDRVLVDDRVKHFFQGSKLDAVMESQGKYFQQLFGASAGYRGRDLPEIHSTIQISDFHFDSFMESCREAFQAMGVDSETIDDCTVLMESLRLQIVNKELMNHDVKRALEMANQKPLYDRLGGENSLEKLIDLAYEKALQDDRLRSFFEKNKAKVTTIKKKMTQFIGGLIGGPVTYDAKDLLPAHYGMNITNFHFDVMLTILATTLLNDIGVEKALARELMSALQPVRSDVTKGFTVRGEVARKNVADGVDHLFGRMGGKDGLLKIIDSLYEILAEDARVKEFFGGGVLERIRDGQTTVLVELLGGPKVYQGRDLVAVHKTLGVTDYHFDAFLVDFHKALSGAGLDGDLIDAVIITLEPLRDTVLGRDPGESAVAQQMKQKNGKPVIERLGGDMNLETIVEGMYEKAQVDDRLKFFLDKGKQKVRQIKQKMYQLMCGALGGPTLYDLNKLKPAHYNMNITDYHFDAILACFADTCQEMDVDADTVDDACLVLNSVRSDITAGCTVRMELARRRSQVDGDDQLFARLGGMEGVEDVVTRLYECVERDRRINNFFTGAKLQAIKRTQSDFIIKTLGGDRLITTADHLEEIHAVLAITDFHLDVFFPAHGEGPQGLRARRGALVEMADIVGLITNVERAHTDLQQLRTKMASVTGKLEAIKQQVGPAAGGGEDGTTTINAYYVQSELRKARETLDRFMSIVRERAEKQDATSADDELLEAEATMEALRKKLKGNDDKSRPLIERLGGDTAIETCVKLAYAQAVKDSRTKAYFDKTKRKMDSTKKKMHQYLAGAFGGASTYDNDGLKAIHYQLNITDFHFDAFAEMFHRTFIATGAHANAVRDAMRVLAATRKDITTGCTVRMELARRSTEKGLDALYKRLGEADGIRDFVDRVYDLLIGDKRMVSYFEGKNLDGIKKAQLVYITALLGGPKAWQGRDLAEIHSGLGIDDYGFDCFTMNCEKALNAMGVDEDTIDEIVVTMEPLRDEVLNRRRGLRAETKMVDGQSILERIGGEMNLEAVVETMFSGCVVDPRVKYFFTKDPSKLSGIQIKFTQLLTGLLGGPKTYDYARLRPAHYNLNITDYQFDAVVENLQAVCGMMDLSDAVVADISEVISTLRSYITCGCTVRYEIARKKTEASGTEGLFNQLGRDEGITKFMDDLYALVTRDDRIKHFFPRSQAGCCIFFKELFGSTTHYTGRDLPSIHSLIQISDFHFDSFLDCAKVALDKMGMDPDTIDDCRYDRLGGEYTITKLMDSAYDKALVDDRLRFFFEKNKAKVASVKKKMAQFVSALTGGPTGYDASDLKPAHYAMNISNFHFDTMLGLLAITLLEDLKVDKALAREFMALLQPVRADITTGYTVRSEMARKSVEKGLDHLYERMGGKEGILKLLDSLYQLVAGDARIKDFFGDGTLEKIREGQTLVLVELLGGPKVYNGRDLAEIHKNLDVTDYHFDCFCSDFQKAMMGLGMDENLIDEDEMAVNEAALAAQMKVKDGKSVIERLGGDMNLEAITESMFDKAMTDDRIRFFLDKGKAKIRALKQKMYQHLAGAFGGPKHYDPAGIKPAHYNMNITDYHVDAMLDCFTESCQEIDIDPDTIDDAVMVMNSVRSDITTGFALRRELAQKRDGQDGEDQLFSRLGGLEGVDEFVTRLYECVERDRRLNQFFTGAKLKAIKQAQTDFIIKTLVGPSDYSGRSLEEIHAVLAITDYHIDCFLQLVARALRDCGHDQETVDEALISAPDNDYDGDNQDGSVTGSHKMVMQDM</sequence>
<keyword evidence="2" id="KW-0349">Heme</keyword>
<comment type="caution">
    <text evidence="7">The sequence shown here is derived from an EMBL/GenBank/DDBJ whole genome shotgun (WGS) entry which is preliminary data.</text>
</comment>
<reference evidence="7 8" key="1">
    <citation type="submission" date="2020-04" db="EMBL/GenBank/DDBJ databases">
        <title>Perkinsus olseni comparative genomics.</title>
        <authorList>
            <person name="Bogema D.R."/>
        </authorList>
    </citation>
    <scope>NUCLEOTIDE SEQUENCE [LARGE SCALE GENOMIC DNA]</scope>
    <source>
        <strain evidence="7">00978-12</strain>
    </source>
</reference>
<dbReference type="Pfam" id="PF01152">
    <property type="entry name" value="Bac_globin"/>
    <property type="match status" value="16"/>
</dbReference>
<gene>
    <name evidence="7" type="ORF">FOZ60_017137</name>
</gene>
<comment type="similarity">
    <text evidence="5">Belongs to the truncated hemoglobin family. Group II subfamily.</text>
</comment>
<dbReference type="PANTHER" id="PTHR47366:SF2">
    <property type="entry name" value="CHROMOSOME UNDETERMINED SCAFFOLD_37, WHOLE GENOME SHOTGUN SEQUENCE"/>
    <property type="match status" value="1"/>
</dbReference>
<dbReference type="InterPro" id="IPR009050">
    <property type="entry name" value="Globin-like_sf"/>
</dbReference>
<dbReference type="PANTHER" id="PTHR47366">
    <property type="entry name" value="TWO-ON-TWO HEMOGLOBIN-3"/>
    <property type="match status" value="1"/>
</dbReference>
<evidence type="ECO:0000256" key="6">
    <source>
        <dbReference type="SAM" id="Coils"/>
    </source>
</evidence>
<dbReference type="InterPro" id="IPR001486">
    <property type="entry name" value="Hemoglobin_trunc"/>
</dbReference>
<keyword evidence="6" id="KW-0175">Coiled coil</keyword>
<dbReference type="GO" id="GO:0005344">
    <property type="term" value="F:oxygen carrier activity"/>
    <property type="evidence" value="ECO:0007669"/>
    <property type="project" value="InterPro"/>
</dbReference>
<dbReference type="GO" id="GO:0020037">
    <property type="term" value="F:heme binding"/>
    <property type="evidence" value="ECO:0007669"/>
    <property type="project" value="InterPro"/>
</dbReference>
<dbReference type="CDD" id="cd00454">
    <property type="entry name" value="TrHb1_N"/>
    <property type="match status" value="15"/>
</dbReference>
<organism evidence="7 8">
    <name type="scientific">Perkinsus olseni</name>
    <name type="common">Perkinsus atlanticus</name>
    <dbReference type="NCBI Taxonomy" id="32597"/>
    <lineage>
        <taxon>Eukaryota</taxon>
        <taxon>Sar</taxon>
        <taxon>Alveolata</taxon>
        <taxon>Perkinsozoa</taxon>
        <taxon>Perkinsea</taxon>
        <taxon>Perkinsida</taxon>
        <taxon>Perkinsidae</taxon>
        <taxon>Perkinsus</taxon>
    </lineage>
</organism>
<dbReference type="GO" id="GO:0019825">
    <property type="term" value="F:oxygen binding"/>
    <property type="evidence" value="ECO:0007669"/>
    <property type="project" value="InterPro"/>
</dbReference>
<evidence type="ECO:0000256" key="2">
    <source>
        <dbReference type="ARBA" id="ARBA00022617"/>
    </source>
</evidence>
<dbReference type="GO" id="GO:0046872">
    <property type="term" value="F:metal ion binding"/>
    <property type="evidence" value="ECO:0007669"/>
    <property type="project" value="UniProtKB-KW"/>
</dbReference>
<keyword evidence="4" id="KW-0408">Iron</keyword>
<evidence type="ECO:0000256" key="3">
    <source>
        <dbReference type="ARBA" id="ARBA00022723"/>
    </source>
</evidence>
<dbReference type="SUPFAM" id="SSF46458">
    <property type="entry name" value="Globin-like"/>
    <property type="match status" value="16"/>
</dbReference>
<dbReference type="InterPro" id="IPR012292">
    <property type="entry name" value="Globin/Proto"/>
</dbReference>
<accession>A0A7J6P4G0</accession>
<evidence type="ECO:0000256" key="1">
    <source>
        <dbReference type="ARBA" id="ARBA00022448"/>
    </source>
</evidence>
<dbReference type="Gene3D" id="1.10.490.10">
    <property type="entry name" value="Globins"/>
    <property type="match status" value="16"/>
</dbReference>
<dbReference type="OrthoDB" id="283492at2759"/>
<name>A0A7J6P4G0_PEROL</name>
<evidence type="ECO:0000256" key="5">
    <source>
        <dbReference type="ARBA" id="ARBA00034496"/>
    </source>
</evidence>
<evidence type="ECO:0000256" key="4">
    <source>
        <dbReference type="ARBA" id="ARBA00023004"/>
    </source>
</evidence>
<keyword evidence="1" id="KW-0813">Transport</keyword>
<proteinExistence type="inferred from homology"/>
<evidence type="ECO:0000313" key="8">
    <source>
        <dbReference type="Proteomes" id="UP000541610"/>
    </source>
</evidence>
<evidence type="ECO:0000313" key="7">
    <source>
        <dbReference type="EMBL" id="KAF4690646.1"/>
    </source>
</evidence>
<protein>
    <submittedName>
        <fullName evidence="7">Uncharacterized protein</fullName>
    </submittedName>
</protein>
<feature type="coiled-coil region" evidence="6">
    <location>
        <begin position="1235"/>
        <end position="1262"/>
    </location>
</feature>
<keyword evidence="3" id="KW-0479">Metal-binding</keyword>
<dbReference type="EMBL" id="JABANP010000095">
    <property type="protein sequence ID" value="KAF4690646.1"/>
    <property type="molecule type" value="Genomic_DNA"/>
</dbReference>
<dbReference type="InterPro" id="IPR044203">
    <property type="entry name" value="GlbO/GLB3-like"/>
</dbReference>